<organism evidence="1 2">
    <name type="scientific">Mycobacterium europaeum</name>
    <dbReference type="NCBI Taxonomy" id="761804"/>
    <lineage>
        <taxon>Bacteria</taxon>
        <taxon>Bacillati</taxon>
        <taxon>Actinomycetota</taxon>
        <taxon>Actinomycetes</taxon>
        <taxon>Mycobacteriales</taxon>
        <taxon>Mycobacteriaceae</taxon>
        <taxon>Mycobacterium</taxon>
        <taxon>Mycobacterium simiae complex</taxon>
    </lineage>
</organism>
<accession>A0A0U1DRX0</accession>
<evidence type="ECO:0000313" key="1">
    <source>
        <dbReference type="EMBL" id="CQD21543.1"/>
    </source>
</evidence>
<evidence type="ECO:0000313" key="2">
    <source>
        <dbReference type="Proteomes" id="UP000199601"/>
    </source>
</evidence>
<dbReference type="Proteomes" id="UP000199601">
    <property type="component" value="Unassembled WGS sequence"/>
</dbReference>
<gene>
    <name evidence="1" type="ORF">BN000_05279</name>
</gene>
<dbReference type="RefSeq" id="WP_085242034.1">
    <property type="nucleotide sequence ID" value="NZ_CTEC01000002.1"/>
</dbReference>
<name>A0A0U1DRX0_9MYCO</name>
<dbReference type="EMBL" id="CTEC01000002">
    <property type="protein sequence ID" value="CQD21543.1"/>
    <property type="molecule type" value="Genomic_DNA"/>
</dbReference>
<dbReference type="OrthoDB" id="9952807at2"/>
<dbReference type="AlphaFoldDB" id="A0A0U1DRX0"/>
<keyword evidence="2" id="KW-1185">Reference proteome</keyword>
<sequence>MKTTTASPASIRAAGGRYLARSVLHVAETLAFNAAVLSAGVRLTGLGLSELCLLVLPPMMAGSGAVLTFLALDGMLLRSEAAEAAVDRTPDLVSGTR</sequence>
<proteinExistence type="predicted"/>
<protein>
    <submittedName>
        <fullName evidence="1">Uncharacterized protein</fullName>
    </submittedName>
</protein>
<dbReference type="STRING" id="761804.BN000_05279"/>
<reference evidence="2" key="1">
    <citation type="submission" date="2015-03" db="EMBL/GenBank/DDBJ databases">
        <authorList>
            <person name="Urmite Genomes"/>
        </authorList>
    </citation>
    <scope>NUCLEOTIDE SEQUENCE [LARGE SCALE GENOMIC DNA]</scope>
    <source>
        <strain evidence="2">CSUR P1344</strain>
    </source>
</reference>